<organism evidence="13 14">
    <name type="scientific">Parasutterella muris</name>
    <dbReference type="NCBI Taxonomy" id="2565572"/>
    <lineage>
        <taxon>Bacteria</taxon>
        <taxon>Pseudomonadati</taxon>
        <taxon>Pseudomonadota</taxon>
        <taxon>Betaproteobacteria</taxon>
        <taxon>Burkholderiales</taxon>
        <taxon>Sutterellaceae</taxon>
        <taxon>Parasutterella</taxon>
    </lineage>
</organism>
<evidence type="ECO:0000313" key="14">
    <source>
        <dbReference type="Proteomes" id="UP000472580"/>
    </source>
</evidence>
<evidence type="ECO:0000256" key="11">
    <source>
        <dbReference type="RuleBase" id="RU003780"/>
    </source>
</evidence>
<dbReference type="NCBIfam" id="NF003592">
    <property type="entry name" value="PRK05254.1-5"/>
    <property type="match status" value="1"/>
</dbReference>
<evidence type="ECO:0000256" key="2">
    <source>
        <dbReference type="ARBA" id="ARBA00002631"/>
    </source>
</evidence>
<keyword evidence="14" id="KW-1185">Reference proteome</keyword>
<evidence type="ECO:0000256" key="9">
    <source>
        <dbReference type="HAMAP-Rule" id="MF_00148"/>
    </source>
</evidence>
<dbReference type="HAMAP" id="MF_00148">
    <property type="entry name" value="UDG"/>
    <property type="match status" value="1"/>
</dbReference>
<dbReference type="NCBIfam" id="NF003589">
    <property type="entry name" value="PRK05254.1-2"/>
    <property type="match status" value="1"/>
</dbReference>
<dbReference type="GO" id="GO:0097510">
    <property type="term" value="P:base-excision repair, AP site formation via deaminated base removal"/>
    <property type="evidence" value="ECO:0007669"/>
    <property type="project" value="TreeGrafter"/>
</dbReference>
<dbReference type="EMBL" id="WSRP01000053">
    <property type="protein sequence ID" value="MVX57870.1"/>
    <property type="molecule type" value="Genomic_DNA"/>
</dbReference>
<feature type="active site" description="Proton acceptor" evidence="9 10">
    <location>
        <position position="65"/>
    </location>
</feature>
<dbReference type="OrthoDB" id="9804372at2"/>
<evidence type="ECO:0000256" key="7">
    <source>
        <dbReference type="ARBA" id="ARBA00022801"/>
    </source>
</evidence>
<dbReference type="NCBIfam" id="NF003588">
    <property type="entry name" value="PRK05254.1-1"/>
    <property type="match status" value="1"/>
</dbReference>
<dbReference type="NCBIfam" id="NF003591">
    <property type="entry name" value="PRK05254.1-4"/>
    <property type="match status" value="1"/>
</dbReference>
<evidence type="ECO:0000256" key="8">
    <source>
        <dbReference type="ARBA" id="ARBA00023204"/>
    </source>
</evidence>
<keyword evidence="7 9" id="KW-0378">Hydrolase</keyword>
<sequence length="230" mass="25784">MLGIEIQNRWKETVKKFANSPKGRMLEAFLRQESERGAEVYPPNPFRALQLVSPESVRVVILGQDPYHTPGVADGLAFSVGPENRPAPSLRNIFKEIQREYGPHDFVSGDLTGWAKQGVLLLNSVFTVRMKEPGSHAKKGWELLSDEIIRETSRQGRPIVYMLWGNHAKKKRALIESCGGSALILESNHPSPLSATKAPEPFIGNGHFQKANEWLKQHNQPTIDWLNTDA</sequence>
<dbReference type="EC" id="3.2.2.27" evidence="4 9"/>
<evidence type="ECO:0000256" key="4">
    <source>
        <dbReference type="ARBA" id="ARBA00012030"/>
    </source>
</evidence>
<dbReference type="GO" id="GO:0005737">
    <property type="term" value="C:cytoplasm"/>
    <property type="evidence" value="ECO:0007669"/>
    <property type="project" value="UniProtKB-SubCell"/>
</dbReference>
<evidence type="ECO:0000256" key="10">
    <source>
        <dbReference type="PROSITE-ProRule" id="PRU10072"/>
    </source>
</evidence>
<evidence type="ECO:0000256" key="3">
    <source>
        <dbReference type="ARBA" id="ARBA00008184"/>
    </source>
</evidence>
<dbReference type="SMART" id="SM00987">
    <property type="entry name" value="UreE_C"/>
    <property type="match status" value="1"/>
</dbReference>
<comment type="function">
    <text evidence="2 9 11">Excises uracil residues from the DNA which can arise as a result of misincorporation of dUMP residues by DNA polymerase or due to deamination of cytosine.</text>
</comment>
<keyword evidence="13" id="KW-0326">Glycosidase</keyword>
<name>A0A6L6YJH1_9BURK</name>
<dbReference type="PANTHER" id="PTHR11264">
    <property type="entry name" value="URACIL-DNA GLYCOSYLASE"/>
    <property type="match status" value="1"/>
</dbReference>
<dbReference type="RefSeq" id="WP_160336285.1">
    <property type="nucleotide sequence ID" value="NZ_CALPCR010000046.1"/>
</dbReference>
<dbReference type="SMART" id="SM00986">
    <property type="entry name" value="UDG"/>
    <property type="match status" value="1"/>
</dbReference>
<protein>
    <recommendedName>
        <fullName evidence="5 9">Uracil-DNA glycosylase</fullName>
        <shortName evidence="9">UDG</shortName>
        <ecNumber evidence="4 9">3.2.2.27</ecNumber>
    </recommendedName>
</protein>
<dbReference type="PROSITE" id="PS00130">
    <property type="entry name" value="U_DNA_GLYCOSYLASE"/>
    <property type="match status" value="1"/>
</dbReference>
<dbReference type="PANTHER" id="PTHR11264:SF0">
    <property type="entry name" value="URACIL-DNA GLYCOSYLASE"/>
    <property type="match status" value="1"/>
</dbReference>
<accession>A0A6L6YJH1</accession>
<dbReference type="CDD" id="cd10027">
    <property type="entry name" value="UDG-F1-like"/>
    <property type="match status" value="1"/>
</dbReference>
<dbReference type="GO" id="GO:0004844">
    <property type="term" value="F:uracil DNA N-glycosylase activity"/>
    <property type="evidence" value="ECO:0007669"/>
    <property type="project" value="UniProtKB-UniRule"/>
</dbReference>
<dbReference type="Proteomes" id="UP000472580">
    <property type="component" value="Unassembled WGS sequence"/>
</dbReference>
<feature type="domain" description="Uracil-DNA glycosylase-like" evidence="12">
    <location>
        <begin position="50"/>
        <end position="215"/>
    </location>
</feature>
<dbReference type="NCBIfam" id="TIGR00628">
    <property type="entry name" value="ung"/>
    <property type="match status" value="1"/>
</dbReference>
<evidence type="ECO:0000256" key="5">
    <source>
        <dbReference type="ARBA" id="ARBA00018429"/>
    </source>
</evidence>
<keyword evidence="9" id="KW-0963">Cytoplasm</keyword>
<dbReference type="Pfam" id="PF03167">
    <property type="entry name" value="UDG"/>
    <property type="match status" value="1"/>
</dbReference>
<keyword evidence="8 9" id="KW-0234">DNA repair</keyword>
<dbReference type="Gene3D" id="3.40.470.10">
    <property type="entry name" value="Uracil-DNA glycosylase-like domain"/>
    <property type="match status" value="1"/>
</dbReference>
<dbReference type="InterPro" id="IPR005122">
    <property type="entry name" value="Uracil-DNA_glycosylase-like"/>
</dbReference>
<dbReference type="InterPro" id="IPR018085">
    <property type="entry name" value="Ura-DNA_Glyclase_AS"/>
</dbReference>
<dbReference type="InterPro" id="IPR002043">
    <property type="entry name" value="UDG_fam1"/>
</dbReference>
<evidence type="ECO:0000256" key="1">
    <source>
        <dbReference type="ARBA" id="ARBA00001400"/>
    </source>
</evidence>
<evidence type="ECO:0000259" key="12">
    <source>
        <dbReference type="SMART" id="SM00986"/>
    </source>
</evidence>
<gene>
    <name evidence="9" type="primary">ung</name>
    <name evidence="13" type="ORF">E5987_11810</name>
</gene>
<comment type="subcellular location">
    <subcellularLocation>
        <location evidence="9">Cytoplasm</location>
    </subcellularLocation>
</comment>
<comment type="similarity">
    <text evidence="3 9 11">Belongs to the uracil-DNA glycosylase (UDG) superfamily. UNG family.</text>
</comment>
<dbReference type="AlphaFoldDB" id="A0A6L6YJH1"/>
<reference evidence="13 14" key="1">
    <citation type="submission" date="2019-12" db="EMBL/GenBank/DDBJ databases">
        <title>Microbes associate with the intestines of laboratory mice.</title>
        <authorList>
            <person name="Navarre W."/>
            <person name="Wong E."/>
        </authorList>
    </citation>
    <scope>NUCLEOTIDE SEQUENCE [LARGE SCALE GENOMIC DNA]</scope>
    <source>
        <strain evidence="13 14">NM82_D38</strain>
    </source>
</reference>
<evidence type="ECO:0000313" key="13">
    <source>
        <dbReference type="EMBL" id="MVX57870.1"/>
    </source>
</evidence>
<comment type="catalytic activity">
    <reaction evidence="1 9 11">
        <text>Hydrolyzes single-stranded DNA or mismatched double-stranded DNA and polynucleotides, releasing free uracil.</text>
        <dbReference type="EC" id="3.2.2.27"/>
    </reaction>
</comment>
<evidence type="ECO:0000256" key="6">
    <source>
        <dbReference type="ARBA" id="ARBA00022763"/>
    </source>
</evidence>
<keyword evidence="6 9" id="KW-0227">DNA damage</keyword>
<proteinExistence type="inferred from homology"/>
<dbReference type="SUPFAM" id="SSF52141">
    <property type="entry name" value="Uracil-DNA glycosylase-like"/>
    <property type="match status" value="1"/>
</dbReference>
<dbReference type="InterPro" id="IPR036895">
    <property type="entry name" value="Uracil-DNA_glycosylase-like_sf"/>
</dbReference>
<comment type="caution">
    <text evidence="13">The sequence shown here is derived from an EMBL/GenBank/DDBJ whole genome shotgun (WGS) entry which is preliminary data.</text>
</comment>